<proteinExistence type="predicted"/>
<keyword evidence="3" id="KW-1185">Reference proteome</keyword>
<dbReference type="GeneID" id="36342098"/>
<evidence type="ECO:0000313" key="3">
    <source>
        <dbReference type="Proteomes" id="UP000019149"/>
    </source>
</evidence>
<dbReference type="AlphaFoldDB" id="W6UKU4"/>
<keyword evidence="2" id="KW-0645">Protease</keyword>
<dbReference type="GO" id="GO:0006508">
    <property type="term" value="P:proteolysis"/>
    <property type="evidence" value="ECO:0007669"/>
    <property type="project" value="UniProtKB-KW"/>
</dbReference>
<organism evidence="2 3">
    <name type="scientific">Echinococcus granulosus</name>
    <name type="common">Hydatid tapeworm</name>
    <dbReference type="NCBI Taxonomy" id="6210"/>
    <lineage>
        <taxon>Eukaryota</taxon>
        <taxon>Metazoa</taxon>
        <taxon>Spiralia</taxon>
        <taxon>Lophotrochozoa</taxon>
        <taxon>Platyhelminthes</taxon>
        <taxon>Cestoda</taxon>
        <taxon>Eucestoda</taxon>
        <taxon>Cyclophyllidea</taxon>
        <taxon>Taeniidae</taxon>
        <taxon>Echinococcus</taxon>
        <taxon>Echinococcus granulosus group</taxon>
    </lineage>
</organism>
<dbReference type="GO" id="GO:0008233">
    <property type="term" value="F:peptidase activity"/>
    <property type="evidence" value="ECO:0007669"/>
    <property type="project" value="UniProtKB-KW"/>
</dbReference>
<comment type="caution">
    <text evidence="2">The sequence shown here is derived from an EMBL/GenBank/DDBJ whole genome shotgun (WGS) entry which is preliminary data.</text>
</comment>
<dbReference type="Proteomes" id="UP000019149">
    <property type="component" value="Unassembled WGS sequence"/>
</dbReference>
<dbReference type="KEGG" id="egl:EGR_06383"/>
<protein>
    <submittedName>
        <fullName evidence="2">Membrane-bound transcription factor site-1 protease</fullName>
    </submittedName>
</protein>
<sequence length="199" mass="21096">MSNIRGHARVMSRRLVDLGRQIIDRAAGLTESESRSFDNKQKILFSGLRSSPTNTDPLVPVLGLWENDPEALNSGRVGAFGDSSCLDSSSSAKNNCFWLVQSLLEFGTSGRVAEPLASALEPASKAFGSEPVELPKPMEGHPVAVASQLAVTTTTVRCTESTEVGCALLPVICASVVFEAPLAPFGGIREKGVSMAFED</sequence>
<gene>
    <name evidence="2" type="ORF">EGR_06383</name>
</gene>
<dbReference type="InterPro" id="IPR057032">
    <property type="entry name" value="MBTPS1_4th"/>
</dbReference>
<dbReference type="Pfam" id="PF23090">
    <property type="entry name" value="MBTPS1_4th"/>
    <property type="match status" value="1"/>
</dbReference>
<dbReference type="EMBL" id="APAU02000056">
    <property type="protein sequence ID" value="EUB58712.1"/>
    <property type="molecule type" value="Genomic_DNA"/>
</dbReference>
<dbReference type="STRING" id="6210.W6UKU4"/>
<feature type="domain" description="MBTPS1 fourth" evidence="1">
    <location>
        <begin position="50"/>
        <end position="114"/>
    </location>
</feature>
<evidence type="ECO:0000259" key="1">
    <source>
        <dbReference type="Pfam" id="PF23090"/>
    </source>
</evidence>
<dbReference type="RefSeq" id="XP_024349908.1">
    <property type="nucleotide sequence ID" value="XM_024495632.1"/>
</dbReference>
<dbReference type="CTD" id="36342098"/>
<reference evidence="2 3" key="1">
    <citation type="journal article" date="2013" name="Nat. Genet.">
        <title>The genome of the hydatid tapeworm Echinococcus granulosus.</title>
        <authorList>
            <person name="Zheng H."/>
            <person name="Zhang W."/>
            <person name="Zhang L."/>
            <person name="Zhang Z."/>
            <person name="Li J."/>
            <person name="Lu G."/>
            <person name="Zhu Y."/>
            <person name="Wang Y."/>
            <person name="Huang Y."/>
            <person name="Liu J."/>
            <person name="Kang H."/>
            <person name="Chen J."/>
            <person name="Wang L."/>
            <person name="Chen A."/>
            <person name="Yu S."/>
            <person name="Gao Z."/>
            <person name="Jin L."/>
            <person name="Gu W."/>
            <person name="Wang Z."/>
            <person name="Zhao L."/>
            <person name="Shi B."/>
            <person name="Wen H."/>
            <person name="Lin R."/>
            <person name="Jones M.K."/>
            <person name="Brejova B."/>
            <person name="Vinar T."/>
            <person name="Zhao G."/>
            <person name="McManus D.P."/>
            <person name="Chen Z."/>
            <person name="Zhou Y."/>
            <person name="Wang S."/>
        </authorList>
    </citation>
    <scope>NUCLEOTIDE SEQUENCE [LARGE SCALE GENOMIC DNA]</scope>
</reference>
<name>W6UKU4_ECHGR</name>
<dbReference type="OrthoDB" id="10675591at2759"/>
<keyword evidence="2" id="KW-0378">Hydrolase</keyword>
<accession>W6UKU4</accession>
<evidence type="ECO:0000313" key="2">
    <source>
        <dbReference type="EMBL" id="EUB58712.1"/>
    </source>
</evidence>